<dbReference type="EMBL" id="BTGU01000082">
    <property type="protein sequence ID" value="GMN58963.1"/>
    <property type="molecule type" value="Genomic_DNA"/>
</dbReference>
<organism evidence="3 4">
    <name type="scientific">Ficus carica</name>
    <name type="common">Common fig</name>
    <dbReference type="NCBI Taxonomy" id="3494"/>
    <lineage>
        <taxon>Eukaryota</taxon>
        <taxon>Viridiplantae</taxon>
        <taxon>Streptophyta</taxon>
        <taxon>Embryophyta</taxon>
        <taxon>Tracheophyta</taxon>
        <taxon>Spermatophyta</taxon>
        <taxon>Magnoliopsida</taxon>
        <taxon>eudicotyledons</taxon>
        <taxon>Gunneridae</taxon>
        <taxon>Pentapetalae</taxon>
        <taxon>rosids</taxon>
        <taxon>fabids</taxon>
        <taxon>Rosales</taxon>
        <taxon>Moraceae</taxon>
        <taxon>Ficeae</taxon>
        <taxon>Ficus</taxon>
    </lineage>
</organism>
<dbReference type="Proteomes" id="UP001187192">
    <property type="component" value="Unassembled WGS sequence"/>
</dbReference>
<proteinExistence type="predicted"/>
<protein>
    <recommendedName>
        <fullName evidence="5">Aminotransferase-like plant mobile domain-containing protein</fullName>
    </recommendedName>
</protein>
<feature type="compositionally biased region" description="Low complexity" evidence="1">
    <location>
        <begin position="265"/>
        <end position="276"/>
    </location>
</feature>
<reference evidence="3" key="1">
    <citation type="submission" date="2023-07" db="EMBL/GenBank/DDBJ databases">
        <title>draft genome sequence of fig (Ficus carica).</title>
        <authorList>
            <person name="Takahashi T."/>
            <person name="Nishimura K."/>
        </authorList>
    </citation>
    <scope>NUCLEOTIDE SEQUENCE</scope>
</reference>
<feature type="compositionally biased region" description="Polar residues" evidence="1">
    <location>
        <begin position="278"/>
        <end position="298"/>
    </location>
</feature>
<sequence length="1035" mass="114020">MMGTPVWCLSWALRCLSVLSGPGCSGRPDRIDRLGSRGMVSVADRYRSKAGVSYEGRGLVQETHASSGFTTRIQVLRALHRPSTWPVPARAGESERGRRIGQQIASGEAYPRATCRLCLVPLVPHGTPPQAGRQSGTLNFEISNFELEWEVGGKSDRRLENRARLPKTAEDYQAKDPEDQCRQLPRSISSSSSGEATGPRDRTPDYLSGLSDIPSGSGHATPTSRGQAGAARLEEILRVGLSTAPDRRFVEDLGRATQARPASVAGPAAEGGNAAERTASQASTSGRSGDVASDNTDPSGEEIHARQRLRTRGARVNDMKVYRRADAEMVELAGDRPVYTADYYTSAVTLRYLAALRREFSIPDDVDLVVPGPNDLPFRPPSGYIALSAEYFRAGLRLPFHPFLRRALTSFNVSPAQLNANAYRILIGCYVLWAAKFSETLPLFAFQNLYRMKTAPSSKGFYYFQGFKGTFITGCPDSDKQFKHLWFYTGGRWLHEDLSYFELPPSERVPVAFRRGYVWTRAPHAPTQTLSKIEELWELSDPERSQHKLLSEGSLKEYWVGSSSTSGCPDDQPRTAPPGVTIARMPEPAAQYQSWTSRPVVASADIRSGVPQGVPEVIVHGSSSGDPTSGAWGPRVADEDLDLVIRELFPARSLRIEEPMADRRGTKRPSNEERIARLQKNARLGKGKGKEGATAEPRADQPREERPREDRPREERPREDRQPSRHEVRTGRSREDRPTVLPPAPRSGRDEAGPESSVHRVLVSKFSDQLSTEVAESSKRSDHVAAIDDSTAKLIETLCILFSGSAAAKAHANRMVDEVKSAEADAHTARRSEKEARTARGAAEEAKREVEVRAQAAEEELRRVEEWAKKAERDSEEAETSRLEMEAAKKAAEQELAAARAEHKRYLEVAFPAAIADARVEAVEEFFRSEDFRTRLVSEYQEGMRDMKPGFIAANPSLVGVDWSFVLEESEETAAEWAAEEGEVTGAAPVLENVVVLDDPDQPEAPDQPAAAEQPVIDQSTSPGLDVSISDLFPD</sequence>
<feature type="region of interest" description="Disordered" evidence="1">
    <location>
        <begin position="998"/>
        <end position="1035"/>
    </location>
</feature>
<dbReference type="AlphaFoldDB" id="A0AA88DP76"/>
<feature type="region of interest" description="Disordered" evidence="1">
    <location>
        <begin position="256"/>
        <end position="310"/>
    </location>
</feature>
<gene>
    <name evidence="3" type="ORF">TIFTF001_028058</name>
</gene>
<feature type="signal peptide" evidence="2">
    <location>
        <begin position="1"/>
        <end position="20"/>
    </location>
</feature>
<name>A0AA88DP76_FICCA</name>
<feature type="region of interest" description="Disordered" evidence="1">
    <location>
        <begin position="163"/>
        <end position="229"/>
    </location>
</feature>
<evidence type="ECO:0000256" key="1">
    <source>
        <dbReference type="SAM" id="MobiDB-lite"/>
    </source>
</evidence>
<evidence type="ECO:0000313" key="3">
    <source>
        <dbReference type="EMBL" id="GMN58963.1"/>
    </source>
</evidence>
<feature type="compositionally biased region" description="Basic and acidic residues" evidence="1">
    <location>
        <begin position="163"/>
        <end position="181"/>
    </location>
</feature>
<feature type="compositionally biased region" description="Low complexity" evidence="1">
    <location>
        <begin position="1005"/>
        <end position="1015"/>
    </location>
</feature>
<feature type="compositionally biased region" description="Basic and acidic residues" evidence="1">
    <location>
        <begin position="688"/>
        <end position="738"/>
    </location>
</feature>
<evidence type="ECO:0000313" key="4">
    <source>
        <dbReference type="Proteomes" id="UP001187192"/>
    </source>
</evidence>
<feature type="region of interest" description="Disordered" evidence="1">
    <location>
        <begin position="679"/>
        <end position="760"/>
    </location>
</feature>
<evidence type="ECO:0000256" key="2">
    <source>
        <dbReference type="SAM" id="SignalP"/>
    </source>
</evidence>
<comment type="caution">
    <text evidence="3">The sequence shown here is derived from an EMBL/GenBank/DDBJ whole genome shotgun (WGS) entry which is preliminary data.</text>
</comment>
<accession>A0AA88DP76</accession>
<feature type="chain" id="PRO_5041728693" description="Aminotransferase-like plant mobile domain-containing protein" evidence="2">
    <location>
        <begin position="21"/>
        <end position="1035"/>
    </location>
</feature>
<feature type="region of interest" description="Disordered" evidence="1">
    <location>
        <begin position="821"/>
        <end position="845"/>
    </location>
</feature>
<evidence type="ECO:0008006" key="5">
    <source>
        <dbReference type="Google" id="ProtNLM"/>
    </source>
</evidence>
<keyword evidence="2" id="KW-0732">Signal</keyword>
<keyword evidence="4" id="KW-1185">Reference proteome</keyword>